<evidence type="ECO:0000256" key="8">
    <source>
        <dbReference type="ARBA" id="ARBA00046341"/>
    </source>
</evidence>
<evidence type="ECO:0000313" key="12">
    <source>
        <dbReference type="CGD" id="CAL0000159924"/>
    </source>
</evidence>
<dbReference type="GO" id="GO:0071596">
    <property type="term" value="P:ubiquitin-dependent protein catabolic process via the N-end rule pathway"/>
    <property type="evidence" value="ECO:0007669"/>
    <property type="project" value="UniProtKB-UniRule"/>
</dbReference>
<dbReference type="PROSITE" id="PS51157">
    <property type="entry name" value="ZF_UBR"/>
    <property type="match status" value="1"/>
</dbReference>
<sequence>MNSDLLKEFLIKVPRNLGFRDFKGLPHYITKVLYYSATDEGKYLRDLFPKVSERDLDPKTVYSIPGSTEILNPFYETSSVAYTHPPDKACAKPFKAGEPVYRCEECGFDDTCVLCAFCFNEQDHLNHNVSVYISRGTSGGICDCGDPEAFLRPLNCKCQTNRDESEIDLSNMMDALRMTIQIAVDYVLDVSNFAISTLPLIHTELNERHPKLDVQALSDYLSLPAESYSGASDINSTNRWVLILWNDEFHNLTEAVTAIKAGTGFSDRNSYKIAEKIDSRGFCVIKEEDSPQNLIQAKRLVEFNGLVATIVSARDLLRQKIASCILDWLTAVLNSPSAQIRKAASSYFAELLLQPDYRFSKVISSSFLKETLESESVQDQLFAYYVNGLPYDGELVSFNYNQLRTAANPITLHEPLSSLLDQKRSVEKLKGSRLQYLLTFQIRFPKETRKKLGLLLVPPLVKTPALKREFADQFVELYPSLLTMMALTDREEDLNLMADITSQLFTCPQTVRFIIDNGKITNLVGPLAKLIEEHSSVRDINSGYRVYCDIGSNLQQKRAIRKAVSYGINNFYHFFNPAVSGENIAKFLQPDLFKLLVLLLRYFQGYWPLTRKYGEHVERDDFDITVHFEISMPILKSLYNLAVHSRKYRETPSIVAQLIELLSKRKNEYIEPGVIKFQVSKDPVAMINPLNSLLSYFLQLGNIDNFKHLLQSYSSELVNITDISLRSIVLGSQIETGFWIRNGVSTSRQASLYFGTLMSEYAFMSDFHLNQIAVLFEDPEKVLMNFLERWGLYSWLKNEERFNETAYEERIFSIVERFIAFVYNLFVDRSMLINEAPKDAALRKLNREIRYTLCEGAMSFSKLKRQIDIRLANLNEFEDVLYEVADYQPPSALVDTGLYRLREPMYEKLDPLNMSLDPGRFQVVLEVLIKKISKSKKRKSEKCIVTPFIEKAGNDFIDENMGNFVKSLTFMKLNYKLTQVAIDTSDETYLPHLLHLVHAIMLDDEMIHGKEYLNELFFDIPITDLLVTIVDSTMSKHVRQKADFLVEQMISKDKRIIESLVDCFGEEYIQRFKKRKNSLFESDAERKKRKAEKRKTSILKKFSQQQEKFLTQNEDLQKNMPQTSAVPMEGEDSQRLRTCVACGELESFEKPLAIMAASIKAPVFWKLPPESGEVVSNAFRTWDKNLLLDSKATEYGVGYDTVTKSALDTNQFESWVLSSCAHSIHHSCLGRRIIGSSQYSCPLCHNLHDLIIPTILVNKDVDIPMEVLNGPPISLKYNQIVQSADSNIKLGHLLRVFLRPEYFTNRANTVELATLSEAPLIASSKMKYLHPGNNTSYARIFDQLMNWTIALADTIRMNEISTRLNGVDGYSGFLSQIPGSAKTLLICMIQLRLLNIASSLSPLSTAESYNFEIEVNSFWDSDIILDGVFNEVLVLFFQTGESLATLTRMGMSKLFTIAVNSLIARDQRDPIYFECIDTDSINQISDVSLEKFHDFFITVMLVNKCDVSVVDQSISLSVYFAIEKILGIFLRQVVIFKDLLTCKQKGENDYESIPELSRLEEKIKLQDRLTDTKALTDALDVPSYDELIEMLLGSSDTLEGNVFNIISYAKMPKHFDKGILTLQYPGMVHLVNLPVDYNTCIVGTSQIATRDNCKCLICGQWISAARNVAHMMTCASQIGILFNLKSNTLRICIYIGNSPITIDLSAPYLTKHGEVKVVGEKGGATLSGYRFAHFNKLWVTQGLYGFVTRNLFGSGIALNDVTFDFDRNMPEADEDDDEAAFFEWDGQPIIM</sequence>
<evidence type="ECO:0000259" key="11">
    <source>
        <dbReference type="PROSITE" id="PS51157"/>
    </source>
</evidence>
<comment type="similarity">
    <text evidence="8 10">Belongs to the E3 ubiquitin-protein ligase UBR1-like family.</text>
</comment>
<feature type="domain" description="UBR-type" evidence="11">
    <location>
        <begin position="88"/>
        <end position="161"/>
    </location>
</feature>
<dbReference type="KEGG" id="cdu:CD36_42840"/>
<comment type="pathway">
    <text evidence="2 10">Protein modification; protein ubiquitination.</text>
</comment>
<dbReference type="UniPathway" id="UPA00143"/>
<evidence type="ECO:0000256" key="7">
    <source>
        <dbReference type="ARBA" id="ARBA00022833"/>
    </source>
</evidence>
<dbReference type="Pfam" id="PF18995">
    <property type="entry name" value="PRT6_C"/>
    <property type="match status" value="1"/>
</dbReference>
<dbReference type="GO" id="GO:0008270">
    <property type="term" value="F:zinc ion binding"/>
    <property type="evidence" value="ECO:0007669"/>
    <property type="project" value="UniProtKB-UniRule"/>
</dbReference>
<organism evidence="13 14">
    <name type="scientific">Candida dubliniensis (strain CD36 / ATCC MYA-646 / CBS 7987 / NCPF 3949 / NRRL Y-17841)</name>
    <name type="common">Yeast</name>
    <dbReference type="NCBI Taxonomy" id="573826"/>
    <lineage>
        <taxon>Eukaryota</taxon>
        <taxon>Fungi</taxon>
        <taxon>Dikarya</taxon>
        <taxon>Ascomycota</taxon>
        <taxon>Saccharomycotina</taxon>
        <taxon>Pichiomycetes</taxon>
        <taxon>Debaryomycetaceae</taxon>
        <taxon>Candida/Lodderomyces clade</taxon>
        <taxon>Candida</taxon>
    </lineage>
</organism>
<dbReference type="Gene3D" id="2.10.110.30">
    <property type="match status" value="1"/>
</dbReference>
<dbReference type="FunFam" id="2.10.110.30:FF:000002">
    <property type="entry name" value="Putative e3 ubiquitin-protein ligase ubr3"/>
    <property type="match status" value="1"/>
</dbReference>
<dbReference type="InterPro" id="IPR016024">
    <property type="entry name" value="ARM-type_fold"/>
</dbReference>
<dbReference type="Proteomes" id="UP000002605">
    <property type="component" value="Chromosome 4"/>
</dbReference>
<dbReference type="GO" id="GO:0005737">
    <property type="term" value="C:cytoplasm"/>
    <property type="evidence" value="ECO:0007669"/>
    <property type="project" value="TreeGrafter"/>
</dbReference>
<dbReference type="Pfam" id="PF02207">
    <property type="entry name" value="zf-UBR"/>
    <property type="match status" value="1"/>
</dbReference>
<dbReference type="SUPFAM" id="SSF48371">
    <property type="entry name" value="ARM repeat"/>
    <property type="match status" value="1"/>
</dbReference>
<dbReference type="InterPro" id="IPR003126">
    <property type="entry name" value="Znf_UBR"/>
</dbReference>
<dbReference type="EMBL" id="FM992691">
    <property type="protein sequence ID" value="CAX42161.1"/>
    <property type="molecule type" value="Genomic_DNA"/>
</dbReference>
<keyword evidence="7 10" id="KW-0862">Zinc</keyword>
<comment type="catalytic activity">
    <reaction evidence="1 10">
        <text>S-ubiquitinyl-[E2 ubiquitin-conjugating enzyme]-L-cysteine + [acceptor protein]-L-lysine = [E2 ubiquitin-conjugating enzyme]-L-cysteine + N(6)-ubiquitinyl-[acceptor protein]-L-lysine.</text>
        <dbReference type="EC" id="2.3.2.27"/>
    </reaction>
</comment>
<dbReference type="CGD" id="CAL0000159924">
    <property type="gene designation" value="Cd36_42840"/>
</dbReference>
<evidence type="ECO:0000256" key="6">
    <source>
        <dbReference type="ARBA" id="ARBA00022786"/>
    </source>
</evidence>
<dbReference type="Pfam" id="PF22960">
    <property type="entry name" value="WHD_UBR1"/>
    <property type="match status" value="1"/>
</dbReference>
<protein>
    <recommendedName>
        <fullName evidence="10">E3 ubiquitin-protein ligase</fullName>
        <ecNumber evidence="10">2.3.2.27</ecNumber>
    </recommendedName>
</protein>
<dbReference type="eggNOG" id="KOG1140">
    <property type="taxonomic scope" value="Eukaryota"/>
</dbReference>
<dbReference type="GO" id="GO:0061630">
    <property type="term" value="F:ubiquitin protein ligase activity"/>
    <property type="evidence" value="ECO:0007669"/>
    <property type="project" value="UniProtKB-UniRule"/>
</dbReference>
<dbReference type="InterPro" id="IPR044046">
    <property type="entry name" value="E3_ligase_UBR-like_C"/>
</dbReference>
<dbReference type="RefSeq" id="XP_002419946.1">
    <property type="nucleotide sequence ID" value="XM_002419901.1"/>
</dbReference>
<gene>
    <name evidence="12" type="ordered locus">Cd36_42840</name>
    <name evidence="13" type="ORF">CD36_42840</name>
</gene>
<dbReference type="PANTHER" id="PTHR21497">
    <property type="entry name" value="UBIQUITIN LIGASE E3 ALPHA-RELATED"/>
    <property type="match status" value="1"/>
</dbReference>
<dbReference type="GeneID" id="8047691"/>
<dbReference type="PANTHER" id="PTHR21497:SF26">
    <property type="entry name" value="E3 UBIQUITIN-PROTEIN LIGASE UBR1"/>
    <property type="match status" value="1"/>
</dbReference>
<dbReference type="VEuPathDB" id="FungiDB:CD36_42840"/>
<name>B9WFZ2_CANDC</name>
<keyword evidence="14" id="KW-1185">Reference proteome</keyword>
<evidence type="ECO:0000256" key="3">
    <source>
        <dbReference type="ARBA" id="ARBA00022679"/>
    </source>
</evidence>
<evidence type="ECO:0000313" key="13">
    <source>
        <dbReference type="EMBL" id="CAX42161.1"/>
    </source>
</evidence>
<evidence type="ECO:0000313" key="14">
    <source>
        <dbReference type="Proteomes" id="UP000002605"/>
    </source>
</evidence>
<reference evidence="13 14" key="1">
    <citation type="journal article" date="2009" name="Genome Res.">
        <title>Comparative genomics of the fungal pathogens Candida dubliniensis and Candida albicans.</title>
        <authorList>
            <person name="Jackson A.P."/>
            <person name="Gamble J.A."/>
            <person name="Yeomans T."/>
            <person name="Moran G.P."/>
            <person name="Saunders D."/>
            <person name="Harris D."/>
            <person name="Aslett M."/>
            <person name="Barrell J.F."/>
            <person name="Butler G."/>
            <person name="Citiulo F."/>
            <person name="Coleman D.C."/>
            <person name="de Groot P.W.J."/>
            <person name="Goodwin T.J."/>
            <person name="Quail M.A."/>
            <person name="McQuillan J."/>
            <person name="Munro C.A."/>
            <person name="Pain A."/>
            <person name="Poulter R.T."/>
            <person name="Rajandream M.A."/>
            <person name="Renauld H."/>
            <person name="Spiering M.J."/>
            <person name="Tivey A."/>
            <person name="Gow N.A.R."/>
            <person name="Barrell B."/>
            <person name="Sullivan D.J."/>
            <person name="Berriman M."/>
        </authorList>
    </citation>
    <scope>NUCLEOTIDE SEQUENCE [LARGE SCALE GENOMIC DNA]</scope>
    <source>
        <strain evidence="14">CD36 / ATCC MYA-646 / CBS 7987 / NCPF 3949 / NRRL Y-17841</strain>
    </source>
</reference>
<dbReference type="SMART" id="SM00396">
    <property type="entry name" value="ZnF_UBR1"/>
    <property type="match status" value="1"/>
</dbReference>
<keyword evidence="3 10" id="KW-0808">Transferase</keyword>
<feature type="zinc finger region" description="UBR-type" evidence="9">
    <location>
        <begin position="88"/>
        <end position="161"/>
    </location>
</feature>
<evidence type="ECO:0000256" key="5">
    <source>
        <dbReference type="ARBA" id="ARBA00022771"/>
    </source>
</evidence>
<keyword evidence="4 10" id="KW-0479">Metal-binding</keyword>
<accession>B9WFZ2</accession>
<dbReference type="GO" id="GO:0016567">
    <property type="term" value="P:protein ubiquitination"/>
    <property type="evidence" value="ECO:0007669"/>
    <property type="project" value="UniProtKB-UniRule"/>
</dbReference>
<dbReference type="HOGENOM" id="CLU_238060_0_0_1"/>
<evidence type="ECO:0000256" key="4">
    <source>
        <dbReference type="ARBA" id="ARBA00022723"/>
    </source>
</evidence>
<proteinExistence type="inferred from homology"/>
<comment type="function">
    <text evidence="10">Ubiquitin ligase protein which is a component of the N-end rule pathway. Recognizes and binds to proteins bearing specific N-terminal residues that are destabilizing according to the N-end rule, leading to their ubiquitination and subsequent degradation.</text>
</comment>
<dbReference type="OrthoDB" id="26387at2759"/>
<dbReference type="InterPro" id="IPR039164">
    <property type="entry name" value="UBR1-like"/>
</dbReference>
<dbReference type="EC" id="2.3.2.27" evidence="10"/>
<keyword evidence="5 10" id="KW-0863">Zinc-finger</keyword>
<evidence type="ECO:0000256" key="2">
    <source>
        <dbReference type="ARBA" id="ARBA00004906"/>
    </source>
</evidence>
<dbReference type="InterPro" id="IPR055194">
    <property type="entry name" value="UBR1-like_WH"/>
</dbReference>
<dbReference type="CDD" id="cd19672">
    <property type="entry name" value="UBR-box_UBR1_like"/>
    <property type="match status" value="1"/>
</dbReference>
<keyword evidence="6 10" id="KW-0833">Ubl conjugation pathway</keyword>
<evidence type="ECO:0000256" key="10">
    <source>
        <dbReference type="RuleBase" id="RU366018"/>
    </source>
</evidence>
<evidence type="ECO:0000256" key="9">
    <source>
        <dbReference type="PROSITE-ProRule" id="PRU00508"/>
    </source>
</evidence>
<evidence type="ECO:0000256" key="1">
    <source>
        <dbReference type="ARBA" id="ARBA00000900"/>
    </source>
</evidence>
<dbReference type="GO" id="GO:0000151">
    <property type="term" value="C:ubiquitin ligase complex"/>
    <property type="evidence" value="ECO:0007669"/>
    <property type="project" value="TreeGrafter"/>
</dbReference>